<dbReference type="EMBL" id="JAGEMK010000004">
    <property type="protein sequence ID" value="MBO1752101.1"/>
    <property type="molecule type" value="Genomic_DNA"/>
</dbReference>
<evidence type="ECO:0000313" key="2">
    <source>
        <dbReference type="EMBL" id="MBO1752101.1"/>
    </source>
</evidence>
<dbReference type="Pfam" id="PF13460">
    <property type="entry name" value="NAD_binding_10"/>
    <property type="match status" value="1"/>
</dbReference>
<dbReference type="SUPFAM" id="SSF51735">
    <property type="entry name" value="NAD(P)-binding Rossmann-fold domains"/>
    <property type="match status" value="1"/>
</dbReference>
<proteinExistence type="predicted"/>
<evidence type="ECO:0000313" key="3">
    <source>
        <dbReference type="Proteomes" id="UP000664209"/>
    </source>
</evidence>
<feature type="domain" description="NAD(P)-binding" evidence="1">
    <location>
        <begin position="7"/>
        <end position="197"/>
    </location>
</feature>
<reference evidence="2" key="1">
    <citation type="submission" date="2021-03" db="EMBL/GenBank/DDBJ databases">
        <title>Actinotalea soli sp. nov., isolated from soil.</title>
        <authorList>
            <person name="Ping W."/>
            <person name="Zhang J."/>
        </authorList>
    </citation>
    <scope>NUCLEOTIDE SEQUENCE</scope>
    <source>
        <strain evidence="2">BY-33</strain>
    </source>
</reference>
<dbReference type="Proteomes" id="UP000664209">
    <property type="component" value="Unassembled WGS sequence"/>
</dbReference>
<dbReference type="InterPro" id="IPR016040">
    <property type="entry name" value="NAD(P)-bd_dom"/>
</dbReference>
<evidence type="ECO:0000259" key="1">
    <source>
        <dbReference type="Pfam" id="PF13460"/>
    </source>
</evidence>
<dbReference type="GO" id="GO:0004074">
    <property type="term" value="F:biliverdin reductase [NAD(P)H] activity"/>
    <property type="evidence" value="ECO:0007669"/>
    <property type="project" value="TreeGrafter"/>
</dbReference>
<dbReference type="InterPro" id="IPR036291">
    <property type="entry name" value="NAD(P)-bd_dom_sf"/>
</dbReference>
<accession>A0A939LPT0</accession>
<dbReference type="Gene3D" id="3.40.50.720">
    <property type="entry name" value="NAD(P)-binding Rossmann-like Domain"/>
    <property type="match status" value="1"/>
</dbReference>
<dbReference type="GO" id="GO:0042602">
    <property type="term" value="F:riboflavin reductase (NADPH) activity"/>
    <property type="evidence" value="ECO:0007669"/>
    <property type="project" value="TreeGrafter"/>
</dbReference>
<dbReference type="AlphaFoldDB" id="A0A939LPT0"/>
<dbReference type="PANTHER" id="PTHR43355:SF2">
    <property type="entry name" value="FLAVIN REDUCTASE (NADPH)"/>
    <property type="match status" value="1"/>
</dbReference>
<dbReference type="RefSeq" id="WP_208055786.1">
    <property type="nucleotide sequence ID" value="NZ_JAGEMK010000004.1"/>
</dbReference>
<gene>
    <name evidence="2" type="ORF">J4G33_09825</name>
</gene>
<organism evidence="2 3">
    <name type="scientific">Actinotalea soli</name>
    <dbReference type="NCBI Taxonomy" id="2819234"/>
    <lineage>
        <taxon>Bacteria</taxon>
        <taxon>Bacillati</taxon>
        <taxon>Actinomycetota</taxon>
        <taxon>Actinomycetes</taxon>
        <taxon>Micrococcales</taxon>
        <taxon>Cellulomonadaceae</taxon>
        <taxon>Actinotalea</taxon>
    </lineage>
</organism>
<sequence>MRLAVFGATGMVGSSVVERALAEGHEVRALVRDRRRRSGRLPDAVHAVLGDARDAEAVHETVVGTEAVLSSLGGFQDPESMSIGTGHIITAMRDQGIRRLVVMQGYHLDMPGDPHNLGKAVILPMLWVGNRRLLPASRAMAATLQASGLDWTLVRSPRVTAGARTGQVRTGHLRLSPVNHVRVGDLAEVMLGCLTDPTTVGTAPMVSAAR</sequence>
<name>A0A939LPT0_9CELL</name>
<keyword evidence="3" id="KW-1185">Reference proteome</keyword>
<protein>
    <submittedName>
        <fullName evidence="2">NAD(P)H-binding protein</fullName>
    </submittedName>
</protein>
<dbReference type="PANTHER" id="PTHR43355">
    <property type="entry name" value="FLAVIN REDUCTASE (NADPH)"/>
    <property type="match status" value="1"/>
</dbReference>
<dbReference type="InterPro" id="IPR051606">
    <property type="entry name" value="Polyketide_Oxido-like"/>
</dbReference>
<comment type="caution">
    <text evidence="2">The sequence shown here is derived from an EMBL/GenBank/DDBJ whole genome shotgun (WGS) entry which is preliminary data.</text>
</comment>